<evidence type="ECO:0000313" key="1">
    <source>
        <dbReference type="EMBL" id="RLE53977.1"/>
    </source>
</evidence>
<dbReference type="EMBL" id="QMRA01000040">
    <property type="protein sequence ID" value="RLE53977.1"/>
    <property type="molecule type" value="Genomic_DNA"/>
</dbReference>
<name>A0A497F3G4_9CREN</name>
<sequence>MAWGWGRGRRGWIGPWPGRGPFSHLPPWMRPGWLFGRGSCWWLFGAPWYYQNIGYGYPWMRWPMYYPYMSARPFWMPMMGYMMPPKLWPYQMYGW</sequence>
<gene>
    <name evidence="1" type="ORF">DRJ26_02480</name>
</gene>
<proteinExistence type="predicted"/>
<accession>A0A497F3G4</accession>
<reference evidence="1 2" key="1">
    <citation type="submission" date="2018-06" db="EMBL/GenBank/DDBJ databases">
        <title>Extensive metabolic versatility and redundancy in microbially diverse, dynamic hydrothermal sediments.</title>
        <authorList>
            <person name="Dombrowski N."/>
            <person name="Teske A."/>
            <person name="Baker B.J."/>
        </authorList>
    </citation>
    <scope>NUCLEOTIDE SEQUENCE [LARGE SCALE GENOMIC DNA]</scope>
    <source>
        <strain evidence="1">B20_G2</strain>
    </source>
</reference>
<evidence type="ECO:0000313" key="2">
    <source>
        <dbReference type="Proteomes" id="UP000269499"/>
    </source>
</evidence>
<comment type="caution">
    <text evidence="1">The sequence shown here is derived from an EMBL/GenBank/DDBJ whole genome shotgun (WGS) entry which is preliminary data.</text>
</comment>
<dbReference type="AlphaFoldDB" id="A0A497F3G4"/>
<dbReference type="Proteomes" id="UP000269499">
    <property type="component" value="Unassembled WGS sequence"/>
</dbReference>
<organism evidence="1 2">
    <name type="scientific">Thermoproteota archaeon</name>
    <dbReference type="NCBI Taxonomy" id="2056631"/>
    <lineage>
        <taxon>Archaea</taxon>
        <taxon>Thermoproteota</taxon>
    </lineage>
</organism>
<protein>
    <submittedName>
        <fullName evidence="1">Uncharacterized protein</fullName>
    </submittedName>
</protein>